<dbReference type="AlphaFoldDB" id="A0A158PPB7"/>
<keyword evidence="8" id="KW-1185">Reference proteome</keyword>
<accession>A0A158PPB7</accession>
<evidence type="ECO:0000259" key="6">
    <source>
        <dbReference type="PROSITE" id="PS50850"/>
    </source>
</evidence>
<keyword evidence="2 5" id="KW-0812">Transmembrane</keyword>
<feature type="transmembrane region" description="Helical" evidence="5">
    <location>
        <begin position="159"/>
        <end position="181"/>
    </location>
</feature>
<feature type="transmembrane region" description="Helical" evidence="5">
    <location>
        <begin position="363"/>
        <end position="384"/>
    </location>
</feature>
<evidence type="ECO:0000256" key="1">
    <source>
        <dbReference type="ARBA" id="ARBA00004141"/>
    </source>
</evidence>
<evidence type="ECO:0000256" key="3">
    <source>
        <dbReference type="ARBA" id="ARBA00022989"/>
    </source>
</evidence>
<comment type="subcellular location">
    <subcellularLocation>
        <location evidence="1">Membrane</location>
        <topology evidence="1">Multi-pass membrane protein</topology>
    </subcellularLocation>
</comment>
<keyword evidence="3 5" id="KW-1133">Transmembrane helix</keyword>
<dbReference type="GO" id="GO:0022857">
    <property type="term" value="F:transmembrane transporter activity"/>
    <property type="evidence" value="ECO:0007669"/>
    <property type="project" value="InterPro"/>
</dbReference>
<dbReference type="InterPro" id="IPR005828">
    <property type="entry name" value="MFS_sugar_transport-like"/>
</dbReference>
<feature type="transmembrane region" description="Helical" evidence="5">
    <location>
        <begin position="217"/>
        <end position="235"/>
    </location>
</feature>
<evidence type="ECO:0000313" key="9">
    <source>
        <dbReference type="WBParaSite" id="ASIM_0001407201-mRNA-1"/>
    </source>
</evidence>
<dbReference type="EMBL" id="UYRR01031409">
    <property type="protein sequence ID" value="VDK49859.1"/>
    <property type="molecule type" value="Genomic_DNA"/>
</dbReference>
<evidence type="ECO:0000256" key="4">
    <source>
        <dbReference type="ARBA" id="ARBA00023136"/>
    </source>
</evidence>
<dbReference type="Pfam" id="PF00083">
    <property type="entry name" value="Sugar_tr"/>
    <property type="match status" value="1"/>
</dbReference>
<dbReference type="InterPro" id="IPR036259">
    <property type="entry name" value="MFS_trans_sf"/>
</dbReference>
<dbReference type="PROSITE" id="PS50850">
    <property type="entry name" value="MFS"/>
    <property type="match status" value="1"/>
</dbReference>
<protein>
    <submittedName>
        <fullName evidence="9">MFS domain-containing protein</fullName>
    </submittedName>
</protein>
<feature type="transmembrane region" description="Helical" evidence="5">
    <location>
        <begin position="193"/>
        <end position="211"/>
    </location>
</feature>
<dbReference type="Proteomes" id="UP000267096">
    <property type="component" value="Unassembled WGS sequence"/>
</dbReference>
<keyword evidence="4 5" id="KW-0472">Membrane</keyword>
<evidence type="ECO:0000313" key="7">
    <source>
        <dbReference type="EMBL" id="VDK49859.1"/>
    </source>
</evidence>
<name>A0A158PPB7_ANISI</name>
<feature type="transmembrane region" description="Helical" evidence="5">
    <location>
        <begin position="330"/>
        <end position="351"/>
    </location>
</feature>
<reference evidence="7 8" key="2">
    <citation type="submission" date="2018-11" db="EMBL/GenBank/DDBJ databases">
        <authorList>
            <consortium name="Pathogen Informatics"/>
        </authorList>
    </citation>
    <scope>NUCLEOTIDE SEQUENCE [LARGE SCALE GENOMIC DNA]</scope>
</reference>
<sequence>MADFARLNANRFHILMFILWQIALLFCAQQIFPIFYDYYPNRKCDDTYGAGVWNISSDDCMPIHSEQCVLLQKCHNISLLHVDFHGIVEYFGLYCGQQSYSSTLVSTLQFIGVLCGTITYGHLGDYFGRKAVSLFGITVGMICGIVSGLSVSWQMFAVLRFFVGTSIACVLVVFYTYVLELILPEQRVFLRSFFNWGYARLIFTLVCFLLPHWRVASIVTSVLISPLIPIIAFLLPETPKWYTSKQRFEHAERAYKRVNWISGQQDTETISAEHLRAEFESADKRVYTIMNLLSNRQLASRTVVMCVLWFATSLSAFGSDLNSGNLGGNFYLNQFIMSLAIAFSKIAIYILDSLIPKFSRRLLHQIPQGLMVCCYASIMFIMIFGESAKCEEKSNSPTDIAIGVSLIEITWDACYLCAVESFPTEVRSIGMGTCSLLARIGALIAPQMAYMSSYYKAAPYILVVVIGLISFIVSIVFLRDTKGVELVGLLGTTKSNQSVAKDFSTATTISALECDFKLNENCTKETE</sequence>
<dbReference type="PANTHER" id="PTHR24064">
    <property type="entry name" value="SOLUTE CARRIER FAMILY 22 MEMBER"/>
    <property type="match status" value="1"/>
</dbReference>
<evidence type="ECO:0000256" key="5">
    <source>
        <dbReference type="SAM" id="Phobius"/>
    </source>
</evidence>
<proteinExistence type="predicted"/>
<dbReference type="Gene3D" id="1.20.1250.20">
    <property type="entry name" value="MFS general substrate transporter like domains"/>
    <property type="match status" value="1"/>
</dbReference>
<evidence type="ECO:0000313" key="8">
    <source>
        <dbReference type="Proteomes" id="UP000267096"/>
    </source>
</evidence>
<dbReference type="WBParaSite" id="ASIM_0001407201-mRNA-1">
    <property type="protein sequence ID" value="ASIM_0001407201-mRNA-1"/>
    <property type="gene ID" value="ASIM_0001407201"/>
</dbReference>
<feature type="transmembrane region" description="Helical" evidence="5">
    <location>
        <begin position="12"/>
        <end position="32"/>
    </location>
</feature>
<feature type="transmembrane region" description="Helical" evidence="5">
    <location>
        <begin position="100"/>
        <end position="120"/>
    </location>
</feature>
<gene>
    <name evidence="7" type="ORF">ASIM_LOCUS13500</name>
</gene>
<feature type="domain" description="Major facilitator superfamily (MFS) profile" evidence="6">
    <location>
        <begin position="62"/>
        <end position="482"/>
    </location>
</feature>
<feature type="transmembrane region" description="Helical" evidence="5">
    <location>
        <begin position="132"/>
        <end position="153"/>
    </location>
</feature>
<evidence type="ECO:0000256" key="2">
    <source>
        <dbReference type="ARBA" id="ARBA00022692"/>
    </source>
</evidence>
<dbReference type="InterPro" id="IPR020846">
    <property type="entry name" value="MFS_dom"/>
</dbReference>
<dbReference type="OrthoDB" id="3936150at2759"/>
<dbReference type="GO" id="GO:0016020">
    <property type="term" value="C:membrane"/>
    <property type="evidence" value="ECO:0007669"/>
    <property type="project" value="UniProtKB-SubCell"/>
</dbReference>
<reference evidence="9" key="1">
    <citation type="submission" date="2016-04" db="UniProtKB">
        <authorList>
            <consortium name="WormBaseParasite"/>
        </authorList>
    </citation>
    <scope>IDENTIFICATION</scope>
</reference>
<feature type="transmembrane region" description="Helical" evidence="5">
    <location>
        <begin position="457"/>
        <end position="478"/>
    </location>
</feature>
<dbReference type="SUPFAM" id="SSF103473">
    <property type="entry name" value="MFS general substrate transporter"/>
    <property type="match status" value="1"/>
</dbReference>
<feature type="transmembrane region" description="Helical" evidence="5">
    <location>
        <begin position="298"/>
        <end position="318"/>
    </location>
</feature>
<organism evidence="9">
    <name type="scientific">Anisakis simplex</name>
    <name type="common">Herring worm</name>
    <dbReference type="NCBI Taxonomy" id="6269"/>
    <lineage>
        <taxon>Eukaryota</taxon>
        <taxon>Metazoa</taxon>
        <taxon>Ecdysozoa</taxon>
        <taxon>Nematoda</taxon>
        <taxon>Chromadorea</taxon>
        <taxon>Rhabditida</taxon>
        <taxon>Spirurina</taxon>
        <taxon>Ascaridomorpha</taxon>
        <taxon>Ascaridoidea</taxon>
        <taxon>Anisakidae</taxon>
        <taxon>Anisakis</taxon>
        <taxon>Anisakis simplex complex</taxon>
    </lineage>
</organism>